<proteinExistence type="predicted"/>
<dbReference type="SUPFAM" id="SSF56801">
    <property type="entry name" value="Acetyl-CoA synthetase-like"/>
    <property type="match status" value="1"/>
</dbReference>
<dbReference type="PANTHER" id="PTHR24096">
    <property type="entry name" value="LONG-CHAIN-FATTY-ACID--COA LIGASE"/>
    <property type="match status" value="1"/>
</dbReference>
<gene>
    <name evidence="3" type="ORF">M408DRAFT_14916</name>
</gene>
<feature type="domain" description="AMP-dependent synthetase/ligase" evidence="1">
    <location>
        <begin position="43"/>
        <end position="418"/>
    </location>
</feature>
<dbReference type="HOGENOM" id="CLU_000022_59_2_1"/>
<sequence length="633" mass="68953">MSVTVFEGPPLSHVPPTNLTLPQFMLDSTHPLRPIRSTGNPWLIDDTTGVSYNFEVTRSRVFGLANSLAARWGIKDNDVVCTFTPNDVDYPIAMWAIHRLGAAVTPANPSYTCDELVYQIQTANASLLITHAASLSTAEAAATKAGIPKDRIIVLDSREDTGVNRRHSYPTIDGLIREGLQSPPAFVERRLGDEEGTKKIAYLCFSSGTTGKPKAVAIPHCSVISNVIQFASFNRVVDPTVPYEKQRFRPGDVTLGVLPMYHIYSIVVVLHVTLFCGHTIVVFPKFNLKGTVQSIIKYSITHLWVVPPMVVLFCKDKGLKQRDLATIRYVMVGAAPLSPEVIKQLIKLLPRNAVVGQGYGMTETSTIVCMQPWDVQQVIDGGAGRLLSGTKIRVIGSDGKPVSYDQPGELHVLGPQTMYNSYLNNPAANDETWYDGWVRTGDEVVIKKNGDIFIVDRLKEILKVKGFQVAPAELEGHLLDHPAVADAGVVGIPDEFCGQVPVAFIQLQPEFSRKIKGDQAASRNLEKDIAKYVADSKVHEAEEAANEHRRLAEIEAIVKQRIADAVSESRTSLTSRTVQLVMVLGALSQLHTVAASEEDNAAIAEVTAALQSGDQTQVESTVGLFLAGQGGCK</sequence>
<evidence type="ECO:0000313" key="4">
    <source>
        <dbReference type="Proteomes" id="UP000054097"/>
    </source>
</evidence>
<dbReference type="EMBL" id="KN824281">
    <property type="protein sequence ID" value="KIM31834.1"/>
    <property type="molecule type" value="Genomic_DNA"/>
</dbReference>
<name>A0A0C3BI85_SERVB</name>
<dbReference type="Pfam" id="PF13193">
    <property type="entry name" value="AMP-binding_C"/>
    <property type="match status" value="1"/>
</dbReference>
<dbReference type="InterPro" id="IPR020845">
    <property type="entry name" value="AMP-binding_CS"/>
</dbReference>
<evidence type="ECO:0008006" key="5">
    <source>
        <dbReference type="Google" id="ProtNLM"/>
    </source>
</evidence>
<keyword evidence="4" id="KW-1185">Reference proteome</keyword>
<evidence type="ECO:0000259" key="1">
    <source>
        <dbReference type="Pfam" id="PF00501"/>
    </source>
</evidence>
<dbReference type="GO" id="GO:0016405">
    <property type="term" value="F:CoA-ligase activity"/>
    <property type="evidence" value="ECO:0007669"/>
    <property type="project" value="TreeGrafter"/>
</dbReference>
<dbReference type="Gene3D" id="3.30.300.30">
    <property type="match status" value="1"/>
</dbReference>
<reference evidence="4" key="2">
    <citation type="submission" date="2015-01" db="EMBL/GenBank/DDBJ databases">
        <title>Evolutionary Origins and Diversification of the Mycorrhizal Mutualists.</title>
        <authorList>
            <consortium name="DOE Joint Genome Institute"/>
            <consortium name="Mycorrhizal Genomics Consortium"/>
            <person name="Kohler A."/>
            <person name="Kuo A."/>
            <person name="Nagy L.G."/>
            <person name="Floudas D."/>
            <person name="Copeland A."/>
            <person name="Barry K.W."/>
            <person name="Cichocki N."/>
            <person name="Veneault-Fourrey C."/>
            <person name="LaButti K."/>
            <person name="Lindquist E.A."/>
            <person name="Lipzen A."/>
            <person name="Lundell T."/>
            <person name="Morin E."/>
            <person name="Murat C."/>
            <person name="Riley R."/>
            <person name="Ohm R."/>
            <person name="Sun H."/>
            <person name="Tunlid A."/>
            <person name="Henrissat B."/>
            <person name="Grigoriev I.V."/>
            <person name="Hibbett D.S."/>
            <person name="Martin F."/>
        </authorList>
    </citation>
    <scope>NUCLEOTIDE SEQUENCE [LARGE SCALE GENOMIC DNA]</scope>
    <source>
        <strain evidence="4">MAFF 305830</strain>
    </source>
</reference>
<dbReference type="Gene3D" id="2.30.38.10">
    <property type="entry name" value="Luciferase, Domain 3"/>
    <property type="match status" value="1"/>
</dbReference>
<protein>
    <recommendedName>
        <fullName evidence="5">AMP-dependent synthetase/ligase domain-containing protein</fullName>
    </recommendedName>
</protein>
<dbReference type="Gene3D" id="3.40.50.980">
    <property type="match status" value="2"/>
</dbReference>
<dbReference type="PANTHER" id="PTHR24096:SF422">
    <property type="entry name" value="BCDNA.GH02901"/>
    <property type="match status" value="1"/>
</dbReference>
<organism evidence="3 4">
    <name type="scientific">Serendipita vermifera MAFF 305830</name>
    <dbReference type="NCBI Taxonomy" id="933852"/>
    <lineage>
        <taxon>Eukaryota</taxon>
        <taxon>Fungi</taxon>
        <taxon>Dikarya</taxon>
        <taxon>Basidiomycota</taxon>
        <taxon>Agaricomycotina</taxon>
        <taxon>Agaricomycetes</taxon>
        <taxon>Sebacinales</taxon>
        <taxon>Serendipitaceae</taxon>
        <taxon>Serendipita</taxon>
    </lineage>
</organism>
<accession>A0A0C3BI85</accession>
<dbReference type="PROSITE" id="PS00455">
    <property type="entry name" value="AMP_BINDING"/>
    <property type="match status" value="1"/>
</dbReference>
<feature type="domain" description="AMP-binding enzyme C-terminal" evidence="2">
    <location>
        <begin position="473"/>
        <end position="536"/>
    </location>
</feature>
<dbReference type="Pfam" id="PF00501">
    <property type="entry name" value="AMP-binding"/>
    <property type="match status" value="1"/>
</dbReference>
<evidence type="ECO:0000259" key="2">
    <source>
        <dbReference type="Pfam" id="PF13193"/>
    </source>
</evidence>
<evidence type="ECO:0000313" key="3">
    <source>
        <dbReference type="EMBL" id="KIM31834.1"/>
    </source>
</evidence>
<dbReference type="AlphaFoldDB" id="A0A0C3BI85"/>
<dbReference type="OrthoDB" id="6509636at2759"/>
<dbReference type="STRING" id="933852.A0A0C3BI85"/>
<reference evidence="3 4" key="1">
    <citation type="submission" date="2014-04" db="EMBL/GenBank/DDBJ databases">
        <authorList>
            <consortium name="DOE Joint Genome Institute"/>
            <person name="Kuo A."/>
            <person name="Zuccaro A."/>
            <person name="Kohler A."/>
            <person name="Nagy L.G."/>
            <person name="Floudas D."/>
            <person name="Copeland A."/>
            <person name="Barry K.W."/>
            <person name="Cichocki N."/>
            <person name="Veneault-Fourrey C."/>
            <person name="LaButti K."/>
            <person name="Lindquist E.A."/>
            <person name="Lipzen A."/>
            <person name="Lundell T."/>
            <person name="Morin E."/>
            <person name="Murat C."/>
            <person name="Sun H."/>
            <person name="Tunlid A."/>
            <person name="Henrissat B."/>
            <person name="Grigoriev I.V."/>
            <person name="Hibbett D.S."/>
            <person name="Martin F."/>
            <person name="Nordberg H.P."/>
            <person name="Cantor M.N."/>
            <person name="Hua S.X."/>
        </authorList>
    </citation>
    <scope>NUCLEOTIDE SEQUENCE [LARGE SCALE GENOMIC DNA]</scope>
    <source>
        <strain evidence="3 4">MAFF 305830</strain>
    </source>
</reference>
<dbReference type="InterPro" id="IPR000873">
    <property type="entry name" value="AMP-dep_synth/lig_dom"/>
</dbReference>
<dbReference type="InterPro" id="IPR045851">
    <property type="entry name" value="AMP-bd_C_sf"/>
</dbReference>
<dbReference type="InterPro" id="IPR025110">
    <property type="entry name" value="AMP-bd_C"/>
</dbReference>
<dbReference type="Proteomes" id="UP000054097">
    <property type="component" value="Unassembled WGS sequence"/>
</dbReference>